<feature type="region of interest" description="Disordered" evidence="1">
    <location>
        <begin position="1"/>
        <end position="21"/>
    </location>
</feature>
<evidence type="ECO:0000256" key="1">
    <source>
        <dbReference type="SAM" id="MobiDB-lite"/>
    </source>
</evidence>
<reference evidence="2 3" key="1">
    <citation type="submission" date="2023-10" db="EMBL/GenBank/DDBJ databases">
        <title>Noviherbaspirillum sp. CPCC 100848 genome assembly.</title>
        <authorList>
            <person name="Li X.Y."/>
            <person name="Fang X.M."/>
        </authorList>
    </citation>
    <scope>NUCLEOTIDE SEQUENCE [LARGE SCALE GENOMIC DNA]</scope>
    <source>
        <strain evidence="2 3">CPCC 100848</strain>
    </source>
</reference>
<dbReference type="Proteomes" id="UP001352263">
    <property type="component" value="Unassembled WGS sequence"/>
</dbReference>
<organism evidence="2 3">
    <name type="scientific">Noviherbaspirillum album</name>
    <dbReference type="NCBI Taxonomy" id="3080276"/>
    <lineage>
        <taxon>Bacteria</taxon>
        <taxon>Pseudomonadati</taxon>
        <taxon>Pseudomonadota</taxon>
        <taxon>Betaproteobacteria</taxon>
        <taxon>Burkholderiales</taxon>
        <taxon>Oxalobacteraceae</taxon>
        <taxon>Noviherbaspirillum</taxon>
    </lineage>
</organism>
<evidence type="ECO:0000313" key="3">
    <source>
        <dbReference type="Proteomes" id="UP001352263"/>
    </source>
</evidence>
<dbReference type="RefSeq" id="WP_326506220.1">
    <property type="nucleotide sequence ID" value="NZ_JAWIIV010000007.1"/>
</dbReference>
<dbReference type="EMBL" id="JAWIIV010000007">
    <property type="protein sequence ID" value="MEC4719500.1"/>
    <property type="molecule type" value="Genomic_DNA"/>
</dbReference>
<gene>
    <name evidence="2" type="ORF">RY831_10080</name>
</gene>
<evidence type="ECO:0000313" key="2">
    <source>
        <dbReference type="EMBL" id="MEC4719500.1"/>
    </source>
</evidence>
<sequence>MTTRQQRELLPRTAAKEKQMASKAECDKFAAQLAQRFEEYSRWAIEHWPNKEFPLLASDFTESRRELSEILGPKLSNGEDPSDPPGNSEAGQFRDVTPAPWP</sequence>
<feature type="region of interest" description="Disordered" evidence="1">
    <location>
        <begin position="71"/>
        <end position="102"/>
    </location>
</feature>
<comment type="caution">
    <text evidence="2">The sequence shown here is derived from an EMBL/GenBank/DDBJ whole genome shotgun (WGS) entry which is preliminary data.</text>
</comment>
<name>A0ABU6J832_9BURK</name>
<keyword evidence="3" id="KW-1185">Reference proteome</keyword>
<protein>
    <submittedName>
        <fullName evidence="2">Uncharacterized protein</fullName>
    </submittedName>
</protein>
<accession>A0ABU6J832</accession>
<proteinExistence type="predicted"/>